<dbReference type="Proteomes" id="UP000290253">
    <property type="component" value="Unassembled WGS sequence"/>
</dbReference>
<dbReference type="SUPFAM" id="SSF56436">
    <property type="entry name" value="C-type lectin-like"/>
    <property type="match status" value="1"/>
</dbReference>
<feature type="domain" description="Sulfatase-modifying factor enzyme-like" evidence="4">
    <location>
        <begin position="191"/>
        <end position="327"/>
    </location>
</feature>
<evidence type="ECO:0000256" key="2">
    <source>
        <dbReference type="ARBA" id="ARBA00023004"/>
    </source>
</evidence>
<dbReference type="AlphaFoldDB" id="A0A4Q1SIA5"/>
<comment type="caution">
    <text evidence="6">The sequence shown here is derived from an EMBL/GenBank/DDBJ whole genome shotgun (WGS) entry which is preliminary data.</text>
</comment>
<evidence type="ECO:0000313" key="6">
    <source>
        <dbReference type="EMBL" id="RXS97109.1"/>
    </source>
</evidence>
<dbReference type="GO" id="GO:0052699">
    <property type="term" value="P:ergothioneine biosynthetic process"/>
    <property type="evidence" value="ECO:0007669"/>
    <property type="project" value="InterPro"/>
</dbReference>
<evidence type="ECO:0000256" key="3">
    <source>
        <dbReference type="ARBA" id="ARBA00037882"/>
    </source>
</evidence>
<dbReference type="Pfam" id="PF12867">
    <property type="entry name" value="DinB_2"/>
    <property type="match status" value="1"/>
</dbReference>
<dbReference type="EMBL" id="SDMK01000001">
    <property type="protein sequence ID" value="RXS97109.1"/>
    <property type="molecule type" value="Genomic_DNA"/>
</dbReference>
<dbReference type="RefSeq" id="WP_129206889.1">
    <property type="nucleotide sequence ID" value="NZ_BMGU01000001.1"/>
</dbReference>
<dbReference type="Pfam" id="PF03781">
    <property type="entry name" value="FGE-sulfatase"/>
    <property type="match status" value="2"/>
</dbReference>
<protein>
    <submittedName>
        <fullName evidence="6">Ergothioneine biosynthesis protein EgtB</fullName>
    </submittedName>
</protein>
<comment type="pathway">
    <text evidence="3">Amino-acid biosynthesis; ergothioneine biosynthesis.</text>
</comment>
<sequence length="432" mass="49025">MHATVSPAAETLSVRPASSQDLLLFFCSVRQQTETLCLPLTPEDMMVQSCPEASPVKWHLAHTTWFFETFVLTPYLEGYRPFHPDFVWLFNSYYNSVSDQPLKKLRACFSRPSLEEIRAYRHHVDAAVERLLESSAHPEAVRRITIGVHHEQQHQELLAYDVKNAFWVNPLHAAYRSEPLAVATEAPPVRWIDFPGGLVEIGHRGEGFSFDNERPRHRHYLEPYTLASRLVTCGEYLDFMRDGGYQRPELWLSEGWETVKAQQWSAPLYWFHGDDGEWQLFTLAGAMPLAAMLATPVCHVSYFEADAFARWAGKRLPTEQEWEAAAETIPEPATGNFLESGELHPMPASSGAGLQQMYGDLWEWTASAYLGYPGFAAEPGALGEYNGKFMCNQMVLRGGSAVTPASHIRSTYRNFFSPDTRWQFAGLRLANR</sequence>
<evidence type="ECO:0000256" key="1">
    <source>
        <dbReference type="ARBA" id="ARBA00023002"/>
    </source>
</evidence>
<keyword evidence="1" id="KW-0560">Oxidoreductase</keyword>
<dbReference type="Gene3D" id="3.90.1580.10">
    <property type="entry name" value="paralog of FGE (formylglycine-generating enzyme)"/>
    <property type="match status" value="1"/>
</dbReference>
<dbReference type="InterPro" id="IPR051043">
    <property type="entry name" value="Sulfatase_Mod_Factor_Kinase"/>
</dbReference>
<organism evidence="6 7">
    <name type="scientific">Silvibacterium dinghuense</name>
    <dbReference type="NCBI Taxonomy" id="1560006"/>
    <lineage>
        <taxon>Bacteria</taxon>
        <taxon>Pseudomonadati</taxon>
        <taxon>Acidobacteriota</taxon>
        <taxon>Terriglobia</taxon>
        <taxon>Terriglobales</taxon>
        <taxon>Acidobacteriaceae</taxon>
        <taxon>Silvibacterium</taxon>
    </lineage>
</organism>
<dbReference type="InterPro" id="IPR017806">
    <property type="entry name" value="EgtB"/>
</dbReference>
<feature type="domain" description="DinB-like" evidence="5">
    <location>
        <begin position="29"/>
        <end position="137"/>
    </location>
</feature>
<feature type="domain" description="Sulfatase-modifying factor enzyme-like" evidence="4">
    <location>
        <begin position="350"/>
        <end position="430"/>
    </location>
</feature>
<keyword evidence="7" id="KW-1185">Reference proteome</keyword>
<proteinExistence type="predicted"/>
<dbReference type="InterPro" id="IPR005532">
    <property type="entry name" value="SUMF_dom"/>
</dbReference>
<dbReference type="InterPro" id="IPR034660">
    <property type="entry name" value="DinB/YfiT-like"/>
</dbReference>
<dbReference type="SUPFAM" id="SSF109854">
    <property type="entry name" value="DinB/YfiT-like putative metalloenzymes"/>
    <property type="match status" value="1"/>
</dbReference>
<evidence type="ECO:0000259" key="4">
    <source>
        <dbReference type="Pfam" id="PF03781"/>
    </source>
</evidence>
<gene>
    <name evidence="6" type="ORF">ESZ00_04090</name>
</gene>
<dbReference type="PANTHER" id="PTHR23150:SF36">
    <property type="entry name" value="HERCYNINE OXYGENASE"/>
    <property type="match status" value="1"/>
</dbReference>
<accession>A0A4Q1SIA5</accession>
<evidence type="ECO:0000259" key="5">
    <source>
        <dbReference type="Pfam" id="PF12867"/>
    </source>
</evidence>
<dbReference type="OrthoDB" id="9768004at2"/>
<reference evidence="6 7" key="1">
    <citation type="journal article" date="2016" name="Int. J. Syst. Evol. Microbiol.">
        <title>Acidipila dinghuensis sp. nov., an acidobacterium isolated from forest soil.</title>
        <authorList>
            <person name="Jiang Y.W."/>
            <person name="Wang J."/>
            <person name="Chen M.H."/>
            <person name="Lv Y.Y."/>
            <person name="Qiu L.H."/>
        </authorList>
    </citation>
    <scope>NUCLEOTIDE SEQUENCE [LARGE SCALE GENOMIC DNA]</scope>
    <source>
        <strain evidence="6 7">DHOF10</strain>
    </source>
</reference>
<dbReference type="InterPro" id="IPR042095">
    <property type="entry name" value="SUMF_sf"/>
</dbReference>
<dbReference type="PANTHER" id="PTHR23150">
    <property type="entry name" value="SULFATASE MODIFYING FACTOR 1, 2"/>
    <property type="match status" value="1"/>
</dbReference>
<evidence type="ECO:0000313" key="7">
    <source>
        <dbReference type="Proteomes" id="UP000290253"/>
    </source>
</evidence>
<dbReference type="NCBIfam" id="TIGR03440">
    <property type="entry name" value="egtB_TIGR03440"/>
    <property type="match status" value="1"/>
</dbReference>
<keyword evidence="2" id="KW-0408">Iron</keyword>
<dbReference type="InterPro" id="IPR016187">
    <property type="entry name" value="CTDL_fold"/>
</dbReference>
<name>A0A4Q1SIA5_9BACT</name>
<dbReference type="InterPro" id="IPR024775">
    <property type="entry name" value="DinB-like"/>
</dbReference>